<proteinExistence type="predicted"/>
<dbReference type="InterPro" id="IPR036013">
    <property type="entry name" value="Band_7/SPFH_dom_sf"/>
</dbReference>
<dbReference type="InterPro" id="IPR001107">
    <property type="entry name" value="Band_7"/>
</dbReference>
<accession>A0ABT3QCB7</accession>
<keyword evidence="5" id="KW-1185">Reference proteome</keyword>
<evidence type="ECO:0000313" key="4">
    <source>
        <dbReference type="EMBL" id="MCX2562944.1"/>
    </source>
</evidence>
<protein>
    <submittedName>
        <fullName evidence="4">SPFH domain-containing protein</fullName>
    </submittedName>
</protein>
<evidence type="ECO:0000259" key="3">
    <source>
        <dbReference type="SMART" id="SM00244"/>
    </source>
</evidence>
<dbReference type="CDD" id="cd03402">
    <property type="entry name" value="SPFH_like_u2"/>
    <property type="match status" value="1"/>
</dbReference>
<evidence type="ECO:0000256" key="1">
    <source>
        <dbReference type="ARBA" id="ARBA00004167"/>
    </source>
</evidence>
<dbReference type="PANTHER" id="PTHR43446">
    <property type="entry name" value="MEMBRANE PROTEIN-RELATED"/>
    <property type="match status" value="1"/>
</dbReference>
<dbReference type="EMBL" id="JAPIUZ010000001">
    <property type="protein sequence ID" value="MCX2562944.1"/>
    <property type="molecule type" value="Genomic_DNA"/>
</dbReference>
<feature type="transmembrane region" description="Helical" evidence="2">
    <location>
        <begin position="61"/>
        <end position="81"/>
    </location>
</feature>
<feature type="domain" description="Band 7" evidence="3">
    <location>
        <begin position="82"/>
        <end position="259"/>
    </location>
</feature>
<dbReference type="Proteomes" id="UP001301152">
    <property type="component" value="Unassembled WGS sequence"/>
</dbReference>
<keyword evidence="2" id="KW-0812">Transmembrane</keyword>
<keyword evidence="2" id="KW-1133">Transmembrane helix</keyword>
<evidence type="ECO:0000256" key="2">
    <source>
        <dbReference type="SAM" id="Phobius"/>
    </source>
</evidence>
<dbReference type="SUPFAM" id="SSF117892">
    <property type="entry name" value="Band 7/SPFH domain"/>
    <property type="match status" value="1"/>
</dbReference>
<dbReference type="RefSeq" id="WP_173559962.1">
    <property type="nucleotide sequence ID" value="NZ_JAPIUZ010000001.1"/>
</dbReference>
<dbReference type="SMART" id="SM00244">
    <property type="entry name" value="PHB"/>
    <property type="match status" value="1"/>
</dbReference>
<name>A0ABT3QCB7_9PROT</name>
<gene>
    <name evidence="4" type="ORF">OQ497_03020</name>
</gene>
<organism evidence="4 5">
    <name type="scientific">Acetobacter thailandicus</name>
    <dbReference type="NCBI Taxonomy" id="1502842"/>
    <lineage>
        <taxon>Bacteria</taxon>
        <taxon>Pseudomonadati</taxon>
        <taxon>Pseudomonadota</taxon>
        <taxon>Alphaproteobacteria</taxon>
        <taxon>Acetobacterales</taxon>
        <taxon>Acetobacteraceae</taxon>
        <taxon>Acetobacter</taxon>
    </lineage>
</organism>
<dbReference type="PANTHER" id="PTHR43446:SF1">
    <property type="entry name" value="BAND 7 DOMAIN-CONTAINING PROTEIN"/>
    <property type="match status" value="1"/>
</dbReference>
<comment type="caution">
    <text evidence="4">The sequence shown here is derived from an EMBL/GenBank/DDBJ whole genome shotgun (WGS) entry which is preliminary data.</text>
</comment>
<dbReference type="Gene3D" id="3.30.479.30">
    <property type="entry name" value="Band 7 domain"/>
    <property type="match status" value="1"/>
</dbReference>
<feature type="transmembrane region" description="Helical" evidence="2">
    <location>
        <begin position="27"/>
        <end position="49"/>
    </location>
</feature>
<reference evidence="4 5" key="1">
    <citation type="submission" date="2022-11" db="EMBL/GenBank/DDBJ databases">
        <title>Genome sequencing of Acetobacter type strain.</title>
        <authorList>
            <person name="Heo J."/>
            <person name="Lee D."/>
            <person name="Han B.-H."/>
            <person name="Hong S.-B."/>
            <person name="Kwon S.-W."/>
        </authorList>
    </citation>
    <scope>NUCLEOTIDE SEQUENCE [LARGE SCALE GENOMIC DNA]</scope>
    <source>
        <strain evidence="4 5">KACC 21253</strain>
    </source>
</reference>
<evidence type="ECO:0000313" key="5">
    <source>
        <dbReference type="Proteomes" id="UP001301152"/>
    </source>
</evidence>
<sequence length="324" mass="34550">MVGTLSSEPVPDVENKKRVTQRIAERVIFSMSAWAALGVGVLLALPALFCITHSDPDLPGAGAVAGPAVGATLLIFALLVLKGLVVLQPNQAVVCLFLGAYRGTLARPGFWWINPFYSREKVSLRLKTEESGPLKVNDAVGNPVEIGAVIIWRVSEAACALLEVDDYQDYVAAQSETTLRVLASQYPYDPTEQPDATGHPPEHPIHSGLTLRDGSDALAGLLLNELQQRMVSVGIEIVEARISHLAYAPEIAGAMLRKQAASAVISARRIITEGAVAIIDDALNSLEKRMGAPLPPEQRAAMISNLLVVLIGDREATPTVNAGM</sequence>
<dbReference type="Pfam" id="PF01145">
    <property type="entry name" value="Band_7"/>
    <property type="match status" value="1"/>
</dbReference>
<keyword evidence="2" id="KW-0472">Membrane</keyword>
<comment type="subcellular location">
    <subcellularLocation>
        <location evidence="1">Membrane</location>
        <topology evidence="1">Single-pass membrane protein</topology>
    </subcellularLocation>
</comment>